<name>A0ABQ5VYJ5_9HYPH</name>
<evidence type="ECO:0000256" key="1">
    <source>
        <dbReference type="SAM" id="MobiDB-lite"/>
    </source>
</evidence>
<evidence type="ECO:0008006" key="5">
    <source>
        <dbReference type="Google" id="ProtNLM"/>
    </source>
</evidence>
<feature type="signal peptide" evidence="2">
    <location>
        <begin position="1"/>
        <end position="24"/>
    </location>
</feature>
<feature type="chain" id="PRO_5046026855" description="DUF2502 domain-containing protein" evidence="2">
    <location>
        <begin position="25"/>
        <end position="95"/>
    </location>
</feature>
<proteinExistence type="predicted"/>
<gene>
    <name evidence="3" type="ORF">GCM10010862_01010</name>
</gene>
<reference evidence="4" key="1">
    <citation type="journal article" date="2019" name="Int. J. Syst. Evol. Microbiol.">
        <title>The Global Catalogue of Microorganisms (GCM) 10K type strain sequencing project: providing services to taxonomists for standard genome sequencing and annotation.</title>
        <authorList>
            <consortium name="The Broad Institute Genomics Platform"/>
            <consortium name="The Broad Institute Genome Sequencing Center for Infectious Disease"/>
            <person name="Wu L."/>
            <person name="Ma J."/>
        </authorList>
    </citation>
    <scope>NUCLEOTIDE SEQUENCE [LARGE SCALE GENOMIC DNA]</scope>
    <source>
        <strain evidence="4">NBRC 112416</strain>
    </source>
</reference>
<accession>A0ABQ5VYJ5</accession>
<protein>
    <recommendedName>
        <fullName evidence="5">DUF2502 domain-containing protein</fullName>
    </recommendedName>
</protein>
<organism evidence="3 4">
    <name type="scientific">Devosia nitrariae</name>
    <dbReference type="NCBI Taxonomy" id="2071872"/>
    <lineage>
        <taxon>Bacteria</taxon>
        <taxon>Pseudomonadati</taxon>
        <taxon>Pseudomonadota</taxon>
        <taxon>Alphaproteobacteria</taxon>
        <taxon>Hyphomicrobiales</taxon>
        <taxon>Devosiaceae</taxon>
        <taxon>Devosia</taxon>
    </lineage>
</organism>
<evidence type="ECO:0000313" key="4">
    <source>
        <dbReference type="Proteomes" id="UP001156691"/>
    </source>
</evidence>
<evidence type="ECO:0000256" key="2">
    <source>
        <dbReference type="SAM" id="SignalP"/>
    </source>
</evidence>
<dbReference type="Proteomes" id="UP001156691">
    <property type="component" value="Unassembled WGS sequence"/>
</dbReference>
<keyword evidence="2" id="KW-0732">Signal</keyword>
<evidence type="ECO:0000313" key="3">
    <source>
        <dbReference type="EMBL" id="GLQ52843.1"/>
    </source>
</evidence>
<sequence length="95" mass="10997">MNRKTILPILAATLMAGLPLPASALDLPRNGATFLLAEDDGGIYGYWRRIDGRWMPFWAVHRNDRLDDDDDDDRWDDDRWDDDDGDDNDEDDDWG</sequence>
<dbReference type="EMBL" id="BSNS01000001">
    <property type="protein sequence ID" value="GLQ52843.1"/>
    <property type="molecule type" value="Genomic_DNA"/>
</dbReference>
<feature type="region of interest" description="Disordered" evidence="1">
    <location>
        <begin position="64"/>
        <end position="95"/>
    </location>
</feature>
<comment type="caution">
    <text evidence="3">The sequence shown here is derived from an EMBL/GenBank/DDBJ whole genome shotgun (WGS) entry which is preliminary data.</text>
</comment>
<feature type="compositionally biased region" description="Acidic residues" evidence="1">
    <location>
        <begin position="66"/>
        <end position="95"/>
    </location>
</feature>
<keyword evidence="4" id="KW-1185">Reference proteome</keyword>
<dbReference type="RefSeq" id="WP_284338310.1">
    <property type="nucleotide sequence ID" value="NZ_BSNS01000001.1"/>
</dbReference>